<dbReference type="InterPro" id="IPR002798">
    <property type="entry name" value="SpoIIM-like"/>
</dbReference>
<name>A0AAW7X6N1_9GAMM</name>
<organism evidence="2 3">
    <name type="scientific">Saccharophagus degradans</name>
    <dbReference type="NCBI Taxonomy" id="86304"/>
    <lineage>
        <taxon>Bacteria</taxon>
        <taxon>Pseudomonadati</taxon>
        <taxon>Pseudomonadota</taxon>
        <taxon>Gammaproteobacteria</taxon>
        <taxon>Cellvibrionales</taxon>
        <taxon>Cellvibrionaceae</taxon>
        <taxon>Saccharophagus</taxon>
    </lineage>
</organism>
<dbReference type="Proteomes" id="UP001169760">
    <property type="component" value="Unassembled WGS sequence"/>
</dbReference>
<feature type="transmembrane region" description="Helical" evidence="1">
    <location>
        <begin position="314"/>
        <end position="330"/>
    </location>
</feature>
<keyword evidence="1" id="KW-0812">Transmembrane</keyword>
<reference evidence="2" key="1">
    <citation type="submission" date="2023-07" db="EMBL/GenBank/DDBJ databases">
        <title>Genome content predicts the carbon catabolic preferences of heterotrophic bacteria.</title>
        <authorList>
            <person name="Gralka M."/>
        </authorList>
    </citation>
    <scope>NUCLEOTIDE SEQUENCE</scope>
    <source>
        <strain evidence="2">I3M17_2</strain>
    </source>
</reference>
<keyword evidence="1" id="KW-0472">Membrane</keyword>
<proteinExistence type="predicted"/>
<comment type="caution">
    <text evidence="2">The sequence shown here is derived from an EMBL/GenBank/DDBJ whole genome shotgun (WGS) entry which is preliminary data.</text>
</comment>
<evidence type="ECO:0000313" key="2">
    <source>
        <dbReference type="EMBL" id="MDO6423495.1"/>
    </source>
</evidence>
<dbReference type="Pfam" id="PF01944">
    <property type="entry name" value="SpoIIM"/>
    <property type="match status" value="1"/>
</dbReference>
<dbReference type="PANTHER" id="PTHR35337:SF1">
    <property type="entry name" value="SLR1478 PROTEIN"/>
    <property type="match status" value="1"/>
</dbReference>
<keyword evidence="1" id="KW-1133">Transmembrane helix</keyword>
<evidence type="ECO:0000256" key="1">
    <source>
        <dbReference type="SAM" id="Phobius"/>
    </source>
</evidence>
<dbReference type="EMBL" id="JAUOPB010000009">
    <property type="protein sequence ID" value="MDO6423495.1"/>
    <property type="molecule type" value="Genomic_DNA"/>
</dbReference>
<dbReference type="RefSeq" id="WP_280946363.1">
    <property type="nucleotide sequence ID" value="NZ_CP123764.1"/>
</dbReference>
<feature type="transmembrane region" description="Helical" evidence="1">
    <location>
        <begin position="119"/>
        <end position="140"/>
    </location>
</feature>
<feature type="transmembrane region" description="Helical" evidence="1">
    <location>
        <begin position="284"/>
        <end position="302"/>
    </location>
</feature>
<evidence type="ECO:0000313" key="3">
    <source>
        <dbReference type="Proteomes" id="UP001169760"/>
    </source>
</evidence>
<feature type="transmembrane region" description="Helical" evidence="1">
    <location>
        <begin position="191"/>
        <end position="212"/>
    </location>
</feature>
<gene>
    <name evidence="2" type="ORF">Q4521_13525</name>
</gene>
<sequence>MKQGVFERRYQPVWQEFEALLAQLELDEKHSGPIGSRKARAPSQTSANMEEFTSLYRKLCHLNALAIRRNYSSYLVDKLGDLIVRGHQQLYQRKPRFGRQILRFLMVDFPQLVRAEAKLFWLSSALFYGPGLLIFIAILLKPDLIYTMMSPDQVSNFEAMYDPSNRTLGAARESETNWQMFGFYIYNNISVAFQTFASGILFCVGSLFYLIFNGLNIGAVAAHLTNVEFTETFFTFVVGHGSFELTAIVIAGAAGLKLGIALLSPGSLPRVESLRRAAQVSIKLVYGVTFLLLIAAFVEAFWSSNNILAPWQKYLFGGVFWLVVAAYLVLSGRGYAPAKEAA</sequence>
<accession>A0AAW7X6N1</accession>
<dbReference type="PANTHER" id="PTHR35337">
    <property type="entry name" value="SLR1478 PROTEIN"/>
    <property type="match status" value="1"/>
</dbReference>
<protein>
    <submittedName>
        <fullName evidence="2">Stage II sporulation protein M</fullName>
    </submittedName>
</protein>
<dbReference type="AlphaFoldDB" id="A0AAW7X6N1"/>